<name>A0A8J2TYK9_9MICO</name>
<feature type="transmembrane region" description="Helical" evidence="2">
    <location>
        <begin position="6"/>
        <end position="25"/>
    </location>
</feature>
<feature type="transmembrane region" description="Helical" evidence="2">
    <location>
        <begin position="54"/>
        <end position="78"/>
    </location>
</feature>
<feature type="transmembrane region" description="Helical" evidence="2">
    <location>
        <begin position="32"/>
        <end position="48"/>
    </location>
</feature>
<feature type="region of interest" description="Disordered" evidence="1">
    <location>
        <begin position="188"/>
        <end position="218"/>
    </location>
</feature>
<dbReference type="Proteomes" id="UP000616114">
    <property type="component" value="Unassembled WGS sequence"/>
</dbReference>
<accession>A0A8J2TYK9</accession>
<dbReference type="InterPro" id="IPR049576">
    <property type="entry name" value="HDC-like"/>
</dbReference>
<comment type="caution">
    <text evidence="3">The sequence shown here is derived from an EMBL/GenBank/DDBJ whole genome shotgun (WGS) entry which is preliminary data.</text>
</comment>
<organism evidence="3 4">
    <name type="scientific">Sediminivirga luteola</name>
    <dbReference type="NCBI Taxonomy" id="1774748"/>
    <lineage>
        <taxon>Bacteria</taxon>
        <taxon>Bacillati</taxon>
        <taxon>Actinomycetota</taxon>
        <taxon>Actinomycetes</taxon>
        <taxon>Micrococcales</taxon>
        <taxon>Brevibacteriaceae</taxon>
        <taxon>Sediminivirga</taxon>
    </lineage>
</organism>
<reference evidence="3" key="1">
    <citation type="journal article" date="2014" name="Int. J. Syst. Evol. Microbiol.">
        <title>Complete genome sequence of Corynebacterium casei LMG S-19264T (=DSM 44701T), isolated from a smear-ripened cheese.</title>
        <authorList>
            <consortium name="US DOE Joint Genome Institute (JGI-PGF)"/>
            <person name="Walter F."/>
            <person name="Albersmeier A."/>
            <person name="Kalinowski J."/>
            <person name="Ruckert C."/>
        </authorList>
    </citation>
    <scope>NUCLEOTIDE SEQUENCE</scope>
    <source>
        <strain evidence="3">CGMCC 1.12785</strain>
    </source>
</reference>
<feature type="transmembrane region" description="Helical" evidence="2">
    <location>
        <begin position="387"/>
        <end position="411"/>
    </location>
</feature>
<keyword evidence="2" id="KW-1133">Transmembrane helix</keyword>
<feature type="transmembrane region" description="Helical" evidence="2">
    <location>
        <begin position="259"/>
        <end position="278"/>
    </location>
</feature>
<keyword evidence="2" id="KW-0812">Transmembrane</keyword>
<feature type="transmembrane region" description="Helical" evidence="2">
    <location>
        <begin position="90"/>
        <end position="112"/>
    </location>
</feature>
<sequence>MLESPVFVVTLILALVAAGEVISILTRAYVPALLVTFMGYLILLWTGVLDPTVVPGSALSVAGAVLVGAVITHMGTLIPVSHIREQYKAILIALGGVAGAAILILGVVTLVFDYGTAVAGAGPVTGGIIATLLTTEALQERGLETLIVIPALILGLQSLIGMPVTNILLRRYAIRVRDRLAVPQTASAGVSGTDAANPAGGAPAASTSTDAPPAEAAPAPAPRRALLQLPERFQEPPIVLLLLFVSASIATVLDELTGVNYGIYCLLLGVLGQVTGILPRRSMDKANSFGFGMISVVVVVLASMSSVTWEDVSRAIVPVLVILLVGTGGVMIGGAIVSKLVRWHPTLGMPVALTALYGFPGDYVLVQEVARSVGRDEKEQLAIRDQILTPMLVGGFATVTTSSILVASILVSTL</sequence>
<protein>
    <submittedName>
        <fullName evidence="3">Uncharacterized protein</fullName>
    </submittedName>
</protein>
<feature type="compositionally biased region" description="Low complexity" evidence="1">
    <location>
        <begin position="194"/>
        <end position="218"/>
    </location>
</feature>
<feature type="transmembrane region" description="Helical" evidence="2">
    <location>
        <begin position="315"/>
        <end position="337"/>
    </location>
</feature>
<dbReference type="EMBL" id="BMFY01000007">
    <property type="protein sequence ID" value="GGA16345.1"/>
    <property type="molecule type" value="Genomic_DNA"/>
</dbReference>
<evidence type="ECO:0000313" key="4">
    <source>
        <dbReference type="Proteomes" id="UP000616114"/>
    </source>
</evidence>
<gene>
    <name evidence="3" type="ORF">GCM10011333_19300</name>
</gene>
<feature type="transmembrane region" description="Helical" evidence="2">
    <location>
        <begin position="290"/>
        <end position="309"/>
    </location>
</feature>
<evidence type="ECO:0000313" key="3">
    <source>
        <dbReference type="EMBL" id="GGA16345.1"/>
    </source>
</evidence>
<dbReference type="AlphaFoldDB" id="A0A8J2TYK9"/>
<evidence type="ECO:0000256" key="2">
    <source>
        <dbReference type="SAM" id="Phobius"/>
    </source>
</evidence>
<dbReference type="CDD" id="cd21416">
    <property type="entry name" value="HDC_protein"/>
    <property type="match status" value="1"/>
</dbReference>
<dbReference type="RefSeq" id="WP_188550693.1">
    <property type="nucleotide sequence ID" value="NZ_BMFY01000007.1"/>
</dbReference>
<keyword evidence="4" id="KW-1185">Reference proteome</keyword>
<feature type="transmembrane region" description="Helical" evidence="2">
    <location>
        <begin position="147"/>
        <end position="169"/>
    </location>
</feature>
<reference evidence="3" key="2">
    <citation type="submission" date="2020-09" db="EMBL/GenBank/DDBJ databases">
        <authorList>
            <person name="Sun Q."/>
            <person name="Zhou Y."/>
        </authorList>
    </citation>
    <scope>NUCLEOTIDE SEQUENCE</scope>
    <source>
        <strain evidence="3">CGMCC 1.12785</strain>
    </source>
</reference>
<evidence type="ECO:0000256" key="1">
    <source>
        <dbReference type="SAM" id="MobiDB-lite"/>
    </source>
</evidence>
<proteinExistence type="predicted"/>
<keyword evidence="2" id="KW-0472">Membrane</keyword>